<geneLocation type="plasmid" evidence="2">
    <name>unnamed</name>
</geneLocation>
<gene>
    <name evidence="2" type="ORF">ECB94_27255</name>
</gene>
<evidence type="ECO:0000256" key="1">
    <source>
        <dbReference type="SAM" id="Phobius"/>
    </source>
</evidence>
<accession>A0A3G4VJN2</accession>
<keyword evidence="1" id="KW-1133">Transmembrane helix</keyword>
<keyword evidence="1" id="KW-0472">Membrane</keyword>
<name>A0A3G4VJN2_9VIBR</name>
<sequence length="179" mass="21418">MTDNIFRQAVFTHFKKPNSSFKRELSQSINSIEKQMSFSQNQYIEEFSKVSCSWLKGGSSLHGLQFFIKEYNMGRGKYYLQVSTVDFINLTKKLNESYYNNNTNIVNTMLDVYDTFLTKDNNQNSYLYLPLKEESRDQVKSYMFDIKKDKESERFLLTKLFFFLLKTTLYTFIIKMRKQ</sequence>
<dbReference type="Proteomes" id="UP000279760">
    <property type="component" value="Plasmid unnamed"/>
</dbReference>
<proteinExistence type="predicted"/>
<dbReference type="EMBL" id="CP033579">
    <property type="protein sequence ID" value="AYV25016.1"/>
    <property type="molecule type" value="Genomic_DNA"/>
</dbReference>
<reference evidence="2 3" key="1">
    <citation type="submission" date="2018-11" db="EMBL/GenBank/DDBJ databases">
        <title>Complete Genome Sequence of Vbrio mediterranei 117-T6: a Potential Pathogen Bacteria Isolated from the Conchocelis of Pyropia.</title>
        <authorList>
            <person name="Liu Q."/>
        </authorList>
    </citation>
    <scope>NUCLEOTIDE SEQUENCE [LARGE SCALE GENOMIC DNA]</scope>
    <source>
        <strain evidence="2 3">117-T6</strain>
        <plasmid evidence="2 3">unnamed</plasmid>
    </source>
</reference>
<protein>
    <submittedName>
        <fullName evidence="2">Uncharacterized protein</fullName>
    </submittedName>
</protein>
<evidence type="ECO:0000313" key="3">
    <source>
        <dbReference type="Proteomes" id="UP000279760"/>
    </source>
</evidence>
<organism evidence="2 3">
    <name type="scientific">Vibrio mediterranei</name>
    <dbReference type="NCBI Taxonomy" id="689"/>
    <lineage>
        <taxon>Bacteria</taxon>
        <taxon>Pseudomonadati</taxon>
        <taxon>Pseudomonadota</taxon>
        <taxon>Gammaproteobacteria</taxon>
        <taxon>Vibrionales</taxon>
        <taxon>Vibrionaceae</taxon>
        <taxon>Vibrio</taxon>
    </lineage>
</organism>
<feature type="transmembrane region" description="Helical" evidence="1">
    <location>
        <begin position="155"/>
        <end position="174"/>
    </location>
</feature>
<evidence type="ECO:0000313" key="2">
    <source>
        <dbReference type="EMBL" id="AYV25016.1"/>
    </source>
</evidence>
<dbReference type="RefSeq" id="WP_124942309.1">
    <property type="nucleotide sequence ID" value="NZ_CP033579.1"/>
</dbReference>
<keyword evidence="2" id="KW-0614">Plasmid</keyword>
<keyword evidence="1" id="KW-0812">Transmembrane</keyword>
<dbReference type="AlphaFoldDB" id="A0A3G4VJN2"/>